<dbReference type="AlphaFoldDB" id="A0A4P8J1V3"/>
<dbReference type="KEGG" id="tvl:FAZ95_24420"/>
<evidence type="ECO:0000313" key="3">
    <source>
        <dbReference type="Proteomes" id="UP000298656"/>
    </source>
</evidence>
<proteinExistence type="predicted"/>
<dbReference type="InterPro" id="IPR025391">
    <property type="entry name" value="DUF4123"/>
</dbReference>
<dbReference type="EMBL" id="CP040078">
    <property type="protein sequence ID" value="QCP52329.1"/>
    <property type="molecule type" value="Genomic_DNA"/>
</dbReference>
<protein>
    <submittedName>
        <fullName evidence="2">DUF4123 domain-containing protein</fullName>
    </submittedName>
</protein>
<name>A0A4P8J1V3_9BURK</name>
<dbReference type="OrthoDB" id="8584274at2"/>
<organism evidence="2 3">
    <name type="scientific">Trinickia violacea</name>
    <dbReference type="NCBI Taxonomy" id="2571746"/>
    <lineage>
        <taxon>Bacteria</taxon>
        <taxon>Pseudomonadati</taxon>
        <taxon>Pseudomonadota</taxon>
        <taxon>Betaproteobacteria</taxon>
        <taxon>Burkholderiales</taxon>
        <taxon>Burkholderiaceae</taxon>
        <taxon>Trinickia</taxon>
    </lineage>
</organism>
<dbReference type="Pfam" id="PF13503">
    <property type="entry name" value="DUF4123"/>
    <property type="match status" value="1"/>
</dbReference>
<keyword evidence="3" id="KW-1185">Reference proteome</keyword>
<feature type="domain" description="DUF4123" evidence="1">
    <location>
        <begin position="72"/>
        <end position="163"/>
    </location>
</feature>
<evidence type="ECO:0000259" key="1">
    <source>
        <dbReference type="Pfam" id="PF13503"/>
    </source>
</evidence>
<gene>
    <name evidence="2" type="ORF">FAZ95_24420</name>
</gene>
<accession>A0A4P8J1V3</accession>
<evidence type="ECO:0000313" key="2">
    <source>
        <dbReference type="EMBL" id="QCP52329.1"/>
    </source>
</evidence>
<reference evidence="2 3" key="1">
    <citation type="submission" date="2019-05" db="EMBL/GenBank/DDBJ databases">
        <title>Burkholderia sp. DHOD12, isolated from subtropical forest soil.</title>
        <authorList>
            <person name="Gao Z.-H."/>
            <person name="Qiu L.-H."/>
        </authorList>
    </citation>
    <scope>NUCLEOTIDE SEQUENCE [LARGE SCALE GENOMIC DNA]</scope>
    <source>
        <strain evidence="2 3">DHOD12</strain>
    </source>
</reference>
<dbReference type="Proteomes" id="UP000298656">
    <property type="component" value="Chromosome 2"/>
</dbReference>
<sequence>MLPRACLRRAPVPRSSLRRRRAAQRWLGNVLASTRRSMTTTTYIIVEPSNGALDMSPAPNAYEIGELIPVARPELEGVAPVLYRLEHTERQLPRVRELAESHHRDGRPPLICCVLETEAVTDVIREHLAESLLLRKPADGSVVFRYYDPRVYAHLGSILAPGQMLTLMGPVTRWTYLDVARAWQEASFDGNGSGSLAVTDEQYEQIARLSFVRRALELLRDAGVAMSADLPRQLDTQLRKAERYGLSPEDQIPFALHGVLVAPNFDRHPQVQSALSQVRETPYVDAVGQWSDNDWQRIGQESAQYPLS</sequence>